<name>A0AAW3JXI1_9FIRM</name>
<sequence length="353" mass="41821">MTDYEKKLQEYLLKRAEEDNKLDVPSESKNIIEDILDSLDVPSSLFRYRSFNDYTKSELKDNYIYLSDIPSFNDPYDSLGFMTEKFMINNKFVSVSVTLLDWCLRIYSESRDIFFEYCKENRLRDYASQIFDHLDDTITNEELSDIFGFFEKAYQRLQNKEPISDFYTRAYGKLKKIMYAEYKFKKTSHLRIACFTENNANIPMWAHYADAGKGICIEYDTSPLNINKTKITDSHNKSFIAKLLKVHYTTDFKYTITGLSEEEILFSSIFKHKDWSYEKEWRLSTYDTSEDSTKQNSRFYGLPIKAIYLGYNNNEQEINCIKHFLNNTNSISKNNINLYRMTSQNDCLKPMPI</sequence>
<dbReference type="RefSeq" id="WP_055942459.1">
    <property type="nucleotide sequence ID" value="NZ_LLKB01000001.1"/>
</dbReference>
<evidence type="ECO:0008006" key="3">
    <source>
        <dbReference type="Google" id="ProtNLM"/>
    </source>
</evidence>
<accession>A0AAW3JXI1</accession>
<keyword evidence="2" id="KW-1185">Reference proteome</keyword>
<proteinExistence type="predicted"/>
<evidence type="ECO:0000313" key="2">
    <source>
        <dbReference type="Proteomes" id="UP000050833"/>
    </source>
</evidence>
<dbReference type="InterPro" id="IPR021352">
    <property type="entry name" value="DUF2971"/>
</dbReference>
<reference evidence="1 2" key="1">
    <citation type="submission" date="2015-10" db="EMBL/GenBank/DDBJ databases">
        <title>Butyribacter intestini gen. nov., sp. nov., a butyric acid-producing bacterium of the family Lachnospiraceae isolated from the human faeces.</title>
        <authorList>
            <person name="Zou Y."/>
            <person name="Xue W."/>
            <person name="Luo G."/>
            <person name="Lv M."/>
        </authorList>
    </citation>
    <scope>NUCLEOTIDE SEQUENCE [LARGE SCALE GENOMIC DNA]</scope>
    <source>
        <strain evidence="1 2">TF01-11</strain>
    </source>
</reference>
<dbReference type="EMBL" id="LLKB01000001">
    <property type="protein sequence ID" value="KQC86666.1"/>
    <property type="molecule type" value="Genomic_DNA"/>
</dbReference>
<gene>
    <name evidence="1" type="ORF">APZ18_05740</name>
</gene>
<protein>
    <recommendedName>
        <fullName evidence="3">DUF2971 domain-containing protein</fullName>
    </recommendedName>
</protein>
<dbReference type="AlphaFoldDB" id="A0AAW3JXI1"/>
<dbReference type="Proteomes" id="UP000050833">
    <property type="component" value="Unassembled WGS sequence"/>
</dbReference>
<evidence type="ECO:0000313" key="1">
    <source>
        <dbReference type="EMBL" id="KQC86666.1"/>
    </source>
</evidence>
<dbReference type="Pfam" id="PF11185">
    <property type="entry name" value="DUF2971"/>
    <property type="match status" value="1"/>
</dbReference>
<organism evidence="1 2">
    <name type="scientific">Butyribacter intestini</name>
    <dbReference type="NCBI Taxonomy" id="1703332"/>
    <lineage>
        <taxon>Bacteria</taxon>
        <taxon>Bacillati</taxon>
        <taxon>Bacillota</taxon>
        <taxon>Clostridia</taxon>
        <taxon>Lachnospirales</taxon>
        <taxon>Lachnospiraceae</taxon>
        <taxon>Butyribacter</taxon>
    </lineage>
</organism>
<comment type="caution">
    <text evidence="1">The sequence shown here is derived from an EMBL/GenBank/DDBJ whole genome shotgun (WGS) entry which is preliminary data.</text>
</comment>